<evidence type="ECO:0000313" key="11">
    <source>
        <dbReference type="Proteomes" id="UP000621390"/>
    </source>
</evidence>
<evidence type="ECO:0000256" key="5">
    <source>
        <dbReference type="ARBA" id="ARBA00022982"/>
    </source>
</evidence>
<protein>
    <submittedName>
        <fullName evidence="10">4Fe-4S binding protein</fullName>
    </submittedName>
</protein>
<evidence type="ECO:0000256" key="7">
    <source>
        <dbReference type="ARBA" id="ARBA00023014"/>
    </source>
</evidence>
<evidence type="ECO:0000313" key="10">
    <source>
        <dbReference type="EMBL" id="MBJ7316393.1"/>
    </source>
</evidence>
<proteinExistence type="predicted"/>
<dbReference type="Proteomes" id="UP000621390">
    <property type="component" value="Unassembled WGS sequence"/>
</dbReference>
<name>A0A8I1GE91_9GAMM</name>
<comment type="cofactor">
    <cofactor evidence="1">
        <name>[4Fe-4S] cluster</name>
        <dbReference type="ChEBI" id="CHEBI:49883"/>
    </cofactor>
</comment>
<comment type="caution">
    <text evidence="10">The sequence shown here is derived from an EMBL/GenBank/DDBJ whole genome shotgun (WGS) entry which is preliminary data.</text>
</comment>
<accession>A0A8I1GE91</accession>
<evidence type="ECO:0000259" key="8">
    <source>
        <dbReference type="PROSITE" id="PS51379"/>
    </source>
</evidence>
<dbReference type="SUPFAM" id="SSF54862">
    <property type="entry name" value="4Fe-4S ferredoxins"/>
    <property type="match status" value="1"/>
</dbReference>
<organism evidence="10 11">
    <name type="scientific">Idiomarina abyssalis</name>
    <dbReference type="NCBI Taxonomy" id="86102"/>
    <lineage>
        <taxon>Bacteria</taxon>
        <taxon>Pseudomonadati</taxon>
        <taxon>Pseudomonadota</taxon>
        <taxon>Gammaproteobacteria</taxon>
        <taxon>Alteromonadales</taxon>
        <taxon>Idiomarinaceae</taxon>
        <taxon>Idiomarina</taxon>
    </lineage>
</organism>
<dbReference type="InterPro" id="IPR017900">
    <property type="entry name" value="4Fe4S_Fe_S_CS"/>
</dbReference>
<keyword evidence="12" id="KW-1185">Reference proteome</keyword>
<dbReference type="Proteomes" id="UP000655994">
    <property type="component" value="Unassembled WGS sequence"/>
</dbReference>
<dbReference type="Gene3D" id="3.30.70.20">
    <property type="match status" value="1"/>
</dbReference>
<evidence type="ECO:0000256" key="4">
    <source>
        <dbReference type="ARBA" id="ARBA00022723"/>
    </source>
</evidence>
<dbReference type="PROSITE" id="PS00198">
    <property type="entry name" value="4FE4S_FER_1"/>
    <property type="match status" value="1"/>
</dbReference>
<dbReference type="AlphaFoldDB" id="A0A8I1GE91"/>
<keyword evidence="2" id="KW-0813">Transport</keyword>
<dbReference type="GO" id="GO:0046872">
    <property type="term" value="F:metal ion binding"/>
    <property type="evidence" value="ECO:0007669"/>
    <property type="project" value="UniProtKB-KW"/>
</dbReference>
<evidence type="ECO:0000313" key="12">
    <source>
        <dbReference type="Proteomes" id="UP000655994"/>
    </source>
</evidence>
<keyword evidence="5" id="KW-0249">Electron transport</keyword>
<dbReference type="EMBL" id="JAEMOP010000009">
    <property type="protein sequence ID" value="MBJ7316393.1"/>
    <property type="molecule type" value="Genomic_DNA"/>
</dbReference>
<keyword evidence="6" id="KW-0408">Iron</keyword>
<gene>
    <name evidence="9" type="ORF">JHC10_04770</name>
    <name evidence="10" type="ORF">JHC11_10420</name>
</gene>
<evidence type="ECO:0000256" key="2">
    <source>
        <dbReference type="ARBA" id="ARBA00022448"/>
    </source>
</evidence>
<feature type="domain" description="4Fe-4S ferredoxin-type" evidence="8">
    <location>
        <begin position="1"/>
        <end position="28"/>
    </location>
</feature>
<dbReference type="FunFam" id="3.30.70.20:FF:000045">
    <property type="entry name" value="Ferredoxin, 4Fe-4S"/>
    <property type="match status" value="1"/>
</dbReference>
<keyword evidence="4" id="KW-0479">Metal-binding</keyword>
<dbReference type="EMBL" id="JAEMOS010000011">
    <property type="protein sequence ID" value="MBJ7266254.1"/>
    <property type="molecule type" value="Genomic_DNA"/>
</dbReference>
<dbReference type="PROSITE" id="PS51379">
    <property type="entry name" value="4FE4S_FER_2"/>
    <property type="match status" value="1"/>
</dbReference>
<dbReference type="InterPro" id="IPR017896">
    <property type="entry name" value="4Fe4S_Fe-S-bd"/>
</dbReference>
<evidence type="ECO:0000256" key="1">
    <source>
        <dbReference type="ARBA" id="ARBA00001966"/>
    </source>
</evidence>
<dbReference type="RefSeq" id="WP_199494005.1">
    <property type="nucleotide sequence ID" value="NZ_JAEMOO010000005.1"/>
</dbReference>
<reference evidence="10 12" key="1">
    <citation type="submission" date="2020-09" db="EMBL/GenBank/DDBJ databases">
        <title>Draft Genomes of Bacterial Isolates from North Pond Shallow Sediments.</title>
        <authorList>
            <person name="Kiel Reese B."/>
            <person name="Mullis M."/>
            <person name="Weisend R.E."/>
        </authorList>
    </citation>
    <scope>NUCLEOTIDE SEQUENCE</scope>
    <source>
        <strain evidence="10">KJE-2</strain>
        <strain evidence="9 12">KJE-3</strain>
    </source>
</reference>
<dbReference type="GO" id="GO:0051539">
    <property type="term" value="F:4 iron, 4 sulfur cluster binding"/>
    <property type="evidence" value="ECO:0007669"/>
    <property type="project" value="UniProtKB-KW"/>
</dbReference>
<sequence>MIVINEGCINCDICEPECPTEAISMGDSIYEINQDKCVECEGYYDTPNCYVVCPVEAVDILQAKG</sequence>
<evidence type="ECO:0000256" key="6">
    <source>
        <dbReference type="ARBA" id="ARBA00023004"/>
    </source>
</evidence>
<keyword evidence="7" id="KW-0411">Iron-sulfur</keyword>
<dbReference type="Pfam" id="PF12838">
    <property type="entry name" value="Fer4_7"/>
    <property type="match status" value="1"/>
</dbReference>
<keyword evidence="3" id="KW-0004">4Fe-4S</keyword>
<evidence type="ECO:0000256" key="3">
    <source>
        <dbReference type="ARBA" id="ARBA00022485"/>
    </source>
</evidence>
<evidence type="ECO:0000313" key="9">
    <source>
        <dbReference type="EMBL" id="MBJ7266254.1"/>
    </source>
</evidence>